<keyword evidence="3" id="KW-1185">Reference proteome</keyword>
<dbReference type="eggNOG" id="ENOG5031F07">
    <property type="taxonomic scope" value="Bacteria"/>
</dbReference>
<gene>
    <name evidence="2" type="ordered locus">M5M_16080</name>
</gene>
<evidence type="ECO:0000313" key="2">
    <source>
        <dbReference type="EMBL" id="AFV00349.1"/>
    </source>
</evidence>
<name>K4KQF4_SIMAS</name>
<sequence length="297" mass="32596">MLNKSGFLAIALATQVVLAGGIFWHSATASVSAPEALLPFPAANIERIELGSPDASVQLEKHNDRWQLANGLPADSGKVDALLDDLAAIEVRWPTATSTSAQTRFKVAASDYERKLSLSARDEAAAEVYVGTSAGLRKSHLRRHDQSTIYAVPLDRFGLAVSVDDWLDKSLIAAKQITGLESAALSLKAEGDQWQWSRPEALDLERVKTLVERWQSITVSGISDYQGPEDKALTYTVRQGEQTLIYHLLAHEDSFLIKRADLDTWFRLSKWQYDALTETNLASTSDSDNAEPTNAQG</sequence>
<accession>K4KQF4</accession>
<dbReference type="KEGG" id="saga:M5M_16080"/>
<protein>
    <submittedName>
        <fullName evidence="2">Parallel beta-helix repeat-containing protein</fullName>
    </submittedName>
</protein>
<dbReference type="EMBL" id="CP003746">
    <property type="protein sequence ID" value="AFV00349.1"/>
    <property type="molecule type" value="Genomic_DNA"/>
</dbReference>
<dbReference type="InterPro" id="IPR025641">
    <property type="entry name" value="DUF4340"/>
</dbReference>
<proteinExistence type="predicted"/>
<reference evidence="2 3" key="1">
    <citation type="journal article" date="2013" name="Genome Announc.">
        <title>Complete genome sequence of Simiduia agarivorans SA1(T), a marine bacterium able to degrade a variety of polysaccharides.</title>
        <authorList>
            <person name="Lin S.Y."/>
            <person name="Shieh W.Y."/>
            <person name="Chen J.S."/>
            <person name="Tang S.L."/>
        </authorList>
    </citation>
    <scope>NUCLEOTIDE SEQUENCE [LARGE SCALE GENOMIC DNA]</scope>
    <source>
        <strain evidence="3">DSM 21679 / JCM 13881 / BCRC 17597 / SA1</strain>
    </source>
</reference>
<dbReference type="AlphaFoldDB" id="K4KQF4"/>
<dbReference type="OrthoDB" id="5431982at2"/>
<organism evidence="2 3">
    <name type="scientific">Simiduia agarivorans (strain DSM 21679 / JCM 13881 / BCRC 17597 / SA1)</name>
    <dbReference type="NCBI Taxonomy" id="1117647"/>
    <lineage>
        <taxon>Bacteria</taxon>
        <taxon>Pseudomonadati</taxon>
        <taxon>Pseudomonadota</taxon>
        <taxon>Gammaproteobacteria</taxon>
        <taxon>Cellvibrionales</taxon>
        <taxon>Cellvibrionaceae</taxon>
        <taxon>Simiduia</taxon>
    </lineage>
</organism>
<dbReference type="STRING" id="1117647.M5M_16080"/>
<evidence type="ECO:0000313" key="3">
    <source>
        <dbReference type="Proteomes" id="UP000000466"/>
    </source>
</evidence>
<dbReference type="HOGENOM" id="CLU_060896_0_0_6"/>
<feature type="domain" description="DUF4340" evidence="1">
    <location>
        <begin position="66"/>
        <end position="231"/>
    </location>
</feature>
<dbReference type="Pfam" id="PF14238">
    <property type="entry name" value="DUF4340"/>
    <property type="match status" value="1"/>
</dbReference>
<dbReference type="Proteomes" id="UP000000466">
    <property type="component" value="Chromosome"/>
</dbReference>
<dbReference type="RefSeq" id="WP_015048501.1">
    <property type="nucleotide sequence ID" value="NC_018868.3"/>
</dbReference>
<evidence type="ECO:0000259" key="1">
    <source>
        <dbReference type="Pfam" id="PF14238"/>
    </source>
</evidence>